<proteinExistence type="predicted"/>
<evidence type="ECO:0000313" key="2">
    <source>
        <dbReference type="Proteomes" id="UP001203338"/>
    </source>
</evidence>
<keyword evidence="2" id="KW-1185">Reference proteome</keyword>
<reference evidence="1 2" key="1">
    <citation type="submission" date="2022-05" db="EMBL/GenBank/DDBJ databases">
        <authorList>
            <person name="Park J.-S."/>
        </authorList>
    </citation>
    <scope>NUCLEOTIDE SEQUENCE [LARGE SCALE GENOMIC DNA]</scope>
    <source>
        <strain evidence="1 2">2012CJ34-2</strain>
    </source>
</reference>
<dbReference type="Proteomes" id="UP001203338">
    <property type="component" value="Unassembled WGS sequence"/>
</dbReference>
<protein>
    <recommendedName>
        <fullName evidence="3">Lipoprotein</fullName>
    </recommendedName>
</protein>
<sequence length="210" mass="23450">MTACANQTFEVTDLAKSEVDLIADAYVETQENLLKSLLVKLYKRNPRELNKTSGQTINKRAEELFGPDAGIAFEGLHGKSGIDAMLLAFDEQYLGDRVFALMAGMVGMLRLSWNGQREFFLPDALDEQKLYNGARNIEIVSWRLRNRTKADGQSFLIAQGSGADINLSIVRIFAKLTAHQDMMARLVAQRNDRMINRAVHAIATTAFLPI</sequence>
<organism evidence="1 2">
    <name type="scientific">Parendozoicomonas callyspongiae</name>
    <dbReference type="NCBI Taxonomy" id="2942213"/>
    <lineage>
        <taxon>Bacteria</taxon>
        <taxon>Pseudomonadati</taxon>
        <taxon>Pseudomonadota</taxon>
        <taxon>Gammaproteobacteria</taxon>
        <taxon>Oceanospirillales</taxon>
        <taxon>Endozoicomonadaceae</taxon>
        <taxon>Parendozoicomonas</taxon>
    </lineage>
</organism>
<evidence type="ECO:0008006" key="3">
    <source>
        <dbReference type="Google" id="ProtNLM"/>
    </source>
</evidence>
<gene>
    <name evidence="1" type="ORF">M3P05_13220</name>
</gene>
<dbReference type="RefSeq" id="WP_249700188.1">
    <property type="nucleotide sequence ID" value="NZ_JAMFLX010000017.1"/>
</dbReference>
<name>A0ABT0PHP6_9GAMM</name>
<dbReference type="EMBL" id="JAMFLX010000017">
    <property type="protein sequence ID" value="MCL6270884.1"/>
    <property type="molecule type" value="Genomic_DNA"/>
</dbReference>
<comment type="caution">
    <text evidence="1">The sequence shown here is derived from an EMBL/GenBank/DDBJ whole genome shotgun (WGS) entry which is preliminary data.</text>
</comment>
<evidence type="ECO:0000313" key="1">
    <source>
        <dbReference type="EMBL" id="MCL6270884.1"/>
    </source>
</evidence>
<accession>A0ABT0PHP6</accession>